<keyword evidence="1" id="KW-1133">Transmembrane helix</keyword>
<dbReference type="RefSeq" id="WP_000058343.1">
    <property type="nucleotide sequence ID" value="NZ_ACZT01000021.1"/>
</dbReference>
<reference evidence="5" key="4">
    <citation type="submission" date="2017-07" db="EMBL/GenBank/DDBJ databases">
        <authorList>
            <person name="Sun Z.S."/>
            <person name="Albrecht U."/>
            <person name="Echele G."/>
            <person name="Lee C.C."/>
        </authorList>
    </citation>
    <scope>NUCLEOTIDE SEQUENCE [LARGE SCALE GENOMIC DNA]</scope>
    <source>
        <strain evidence="5">OYP9E10</strain>
    </source>
</reference>
<dbReference type="PATRIC" id="fig|1481663.10.peg.1611"/>
<accession>A0A067BG75</accession>
<evidence type="ECO:0000313" key="4">
    <source>
        <dbReference type="EMBL" id="KQB02976.1"/>
    </source>
</evidence>
<dbReference type="OrthoDB" id="9812349at2"/>
<dbReference type="Proteomes" id="UP000216173">
    <property type="component" value="Unassembled WGS sequence"/>
</dbReference>
<feature type="transmembrane region" description="Helical" evidence="1">
    <location>
        <begin position="20"/>
        <end position="38"/>
    </location>
</feature>
<feature type="transmembrane region" description="Helical" evidence="1">
    <location>
        <begin position="75"/>
        <end position="91"/>
    </location>
</feature>
<keyword evidence="6" id="KW-1185">Reference proteome</keyword>
<keyword evidence="1" id="KW-0812">Transmembrane</keyword>
<dbReference type="EMBL" id="NMSH01000007">
    <property type="protein sequence ID" value="PAR21658.1"/>
    <property type="molecule type" value="Genomic_DNA"/>
</dbReference>
<evidence type="ECO:0000313" key="2">
    <source>
        <dbReference type="EMBL" id="KDO13777.1"/>
    </source>
</evidence>
<dbReference type="GeneID" id="94012685"/>
<dbReference type="EMBL" id="LBGP01000008">
    <property type="protein sequence ID" value="KQB02976.1"/>
    <property type="molecule type" value="Genomic_DNA"/>
</dbReference>
<comment type="caution">
    <text evidence="4">The sequence shown here is derived from an EMBL/GenBank/DDBJ whole genome shotgun (WGS) entry which is preliminary data.</text>
</comment>
<dbReference type="Proteomes" id="UP000050491">
    <property type="component" value="Unassembled WGS sequence"/>
</dbReference>
<dbReference type="Proteomes" id="UP000027331">
    <property type="component" value="Unassembled WGS sequence"/>
</dbReference>
<reference evidence="7 8" key="2">
    <citation type="journal article" date="2015" name="Genome Biol. Evol.">
        <title>The Dynamics of Genetic Interactions between Vibrio metoecus and Vibrio cholerae, Two Close Relatives Co-Occurring in the Environment.</title>
        <authorList>
            <person name="Orata F.D."/>
            <person name="Kirchberger P.C."/>
            <person name="Meheust R."/>
            <person name="Barlow E.J."/>
            <person name="Tarr C.L."/>
            <person name="Boucher Y."/>
        </authorList>
    </citation>
    <scope>NUCLEOTIDE SEQUENCE [LARGE SCALE GENOMIC DNA]</scope>
    <source>
        <strain evidence="3 8">08-2459</strain>
        <strain evidence="4 7">YB5B04</strain>
    </source>
</reference>
<name>A0A067BG75_VIBMT</name>
<organism evidence="4 7">
    <name type="scientific">Vibrio metoecus</name>
    <dbReference type="NCBI Taxonomy" id="1481663"/>
    <lineage>
        <taxon>Bacteria</taxon>
        <taxon>Pseudomonadati</taxon>
        <taxon>Pseudomonadota</taxon>
        <taxon>Gammaproteobacteria</taxon>
        <taxon>Vibrionales</taxon>
        <taxon>Vibrionaceae</taxon>
        <taxon>Vibrio</taxon>
    </lineage>
</organism>
<feature type="transmembrane region" description="Helical" evidence="1">
    <location>
        <begin position="111"/>
        <end position="129"/>
    </location>
</feature>
<evidence type="ECO:0000313" key="3">
    <source>
        <dbReference type="EMBL" id="KQA24339.1"/>
    </source>
</evidence>
<dbReference type="PANTHER" id="PTHR34980:SF1">
    <property type="entry name" value="INNER MEMBRANE PROTEIN"/>
    <property type="match status" value="1"/>
</dbReference>
<dbReference type="PANTHER" id="PTHR34980">
    <property type="entry name" value="INNER MEMBRANE PROTEIN-RELATED-RELATED"/>
    <property type="match status" value="1"/>
</dbReference>
<dbReference type="EMBL" id="JJMN01000062">
    <property type="protein sequence ID" value="KDO13777.1"/>
    <property type="molecule type" value="Genomic_DNA"/>
</dbReference>
<dbReference type="AlphaFoldDB" id="A0A067BG75"/>
<evidence type="ECO:0000313" key="8">
    <source>
        <dbReference type="Proteomes" id="UP000053724"/>
    </source>
</evidence>
<dbReference type="InterPro" id="IPR008523">
    <property type="entry name" value="DUF805"/>
</dbReference>
<evidence type="ECO:0000313" key="9">
    <source>
        <dbReference type="Proteomes" id="UP000216173"/>
    </source>
</evidence>
<keyword evidence="1" id="KW-0472">Membrane</keyword>
<evidence type="ECO:0000313" key="6">
    <source>
        <dbReference type="Proteomes" id="UP000027331"/>
    </source>
</evidence>
<dbReference type="Pfam" id="PF05656">
    <property type="entry name" value="DUF805"/>
    <property type="match status" value="1"/>
</dbReference>
<feature type="transmembrane region" description="Helical" evidence="1">
    <location>
        <begin position="44"/>
        <end position="63"/>
    </location>
</feature>
<evidence type="ECO:0000256" key="1">
    <source>
        <dbReference type="SAM" id="Phobius"/>
    </source>
</evidence>
<reference evidence="9" key="3">
    <citation type="submission" date="2017-07" db="EMBL/GenBank/DDBJ databases">
        <authorList>
            <person name="Boucher Y."/>
            <person name="Orata F.D."/>
        </authorList>
    </citation>
    <scope>NUCLEOTIDE SEQUENCE [LARGE SCALE GENOMIC DNA]</scope>
    <source>
        <strain evidence="9">OYP9E10</strain>
    </source>
</reference>
<evidence type="ECO:0000313" key="7">
    <source>
        <dbReference type="Proteomes" id="UP000050491"/>
    </source>
</evidence>
<evidence type="ECO:0000313" key="5">
    <source>
        <dbReference type="EMBL" id="PAR21658.1"/>
    </source>
</evidence>
<sequence length="146" mass="16069">MSLQTLLFSFQGRIGRQTFWLWNICYYAMIAGFAIGSNQLFPDVAHLILPVFLLLVLVPDLAITAKRWHDRDKSSWWLLLNVPLVIGRMTLPAGELAASAQPGVMETLVSLVALLCGAWILVECGFLAGSDGNNRFGPQPQGLKKA</sequence>
<protein>
    <submittedName>
        <fullName evidence="5">DUF805 domain-containing protein</fullName>
    </submittedName>
    <submittedName>
        <fullName evidence="4">Membrane protein</fullName>
    </submittedName>
</protein>
<proteinExistence type="predicted"/>
<dbReference type="EMBL" id="LCUF01000003">
    <property type="protein sequence ID" value="KQA24339.1"/>
    <property type="molecule type" value="Genomic_DNA"/>
</dbReference>
<dbReference type="GO" id="GO:0005886">
    <property type="term" value="C:plasma membrane"/>
    <property type="evidence" value="ECO:0007669"/>
    <property type="project" value="TreeGrafter"/>
</dbReference>
<gene>
    <name evidence="3" type="ORF">AAY55_04055</name>
    <name evidence="5" type="ORF">CGU03_06775</name>
    <name evidence="2" type="ORF">DP83_15310</name>
    <name evidence="4" type="ORF">XV92_05385</name>
</gene>
<reference evidence="2 6" key="1">
    <citation type="submission" date="2014-04" db="EMBL/GenBank/DDBJ databases">
        <title>Vibrio metecus sp. nov., a close relative of Vibrio cholerae isolated from coastal brackish ponds and clinical specimens.</title>
        <authorList>
            <person name="Kirchberger P.C."/>
            <person name="Turnsek M."/>
            <person name="Hunt D.E."/>
            <person name="Haley B.J."/>
            <person name="Colwell R."/>
            <person name="Polz M.F."/>
            <person name="Tarr C.L."/>
            <person name="Boucher Y."/>
        </authorList>
    </citation>
    <scope>NUCLEOTIDE SEQUENCE [LARGE SCALE GENOMIC DNA]</scope>
    <source>
        <strain evidence="2">OP3H</strain>
        <strain evidence="6">PPCK-2014</strain>
    </source>
</reference>
<dbReference type="Proteomes" id="UP000053724">
    <property type="component" value="Unassembled WGS sequence"/>
</dbReference>